<dbReference type="Proteomes" id="UP000235728">
    <property type="component" value="Unassembled WGS sequence"/>
</dbReference>
<dbReference type="AlphaFoldDB" id="A0A2N6NUA0"/>
<organism evidence="1 2">
    <name type="scientific">Beauveria bassiana</name>
    <name type="common">White muscardine disease fungus</name>
    <name type="synonym">Tritirachium shiotae</name>
    <dbReference type="NCBI Taxonomy" id="176275"/>
    <lineage>
        <taxon>Eukaryota</taxon>
        <taxon>Fungi</taxon>
        <taxon>Dikarya</taxon>
        <taxon>Ascomycota</taxon>
        <taxon>Pezizomycotina</taxon>
        <taxon>Sordariomycetes</taxon>
        <taxon>Hypocreomycetidae</taxon>
        <taxon>Hypocreales</taxon>
        <taxon>Cordycipitaceae</taxon>
        <taxon>Beauveria</taxon>
    </lineage>
</organism>
<comment type="caution">
    <text evidence="1">The sequence shown here is derived from an EMBL/GenBank/DDBJ whole genome shotgun (WGS) entry which is preliminary data.</text>
</comment>
<proteinExistence type="predicted"/>
<dbReference type="EMBL" id="MRVG01000003">
    <property type="protein sequence ID" value="PMB70843.1"/>
    <property type="molecule type" value="Genomic_DNA"/>
</dbReference>
<name>A0A2N6NUA0_BEABA</name>
<protein>
    <submittedName>
        <fullName evidence="1">Uncharacterized protein</fullName>
    </submittedName>
</protein>
<gene>
    <name evidence="1" type="ORF">BM221_003301</name>
</gene>
<sequence length="84" mass="9255">MTWDDEDVGMPVGTHYRNTRVLGGWLSLAAQNGWQAITINCMRSREPTGICSESPAKVFACSLELGQRIFAQMGPSFADAVYEL</sequence>
<evidence type="ECO:0000313" key="2">
    <source>
        <dbReference type="Proteomes" id="UP000235728"/>
    </source>
</evidence>
<evidence type="ECO:0000313" key="1">
    <source>
        <dbReference type="EMBL" id="PMB70843.1"/>
    </source>
</evidence>
<accession>A0A2N6NUA0</accession>
<reference evidence="1 2" key="1">
    <citation type="journal article" date="2016" name="Appl. Microbiol. Biotechnol.">
        <title>Characterization of T-DNA insertion mutants with decreased virulence in the entomopathogenic fungus Beauveria bassiana JEF-007.</title>
        <authorList>
            <person name="Kim S."/>
            <person name="Lee S.J."/>
            <person name="Nai Y.S."/>
            <person name="Yu J.S."/>
            <person name="Lee M.R."/>
            <person name="Yang Y.T."/>
            <person name="Kim J.S."/>
        </authorList>
    </citation>
    <scope>NUCLEOTIDE SEQUENCE [LARGE SCALE GENOMIC DNA]</scope>
    <source>
        <strain evidence="1 2">JEF-007</strain>
    </source>
</reference>